<evidence type="ECO:0000313" key="2">
    <source>
        <dbReference type="EMBL" id="ANZ42117.1"/>
    </source>
</evidence>
<dbReference type="EMBL" id="CP016793">
    <property type="protein sequence ID" value="ANZ42117.1"/>
    <property type="molecule type" value="Genomic_DNA"/>
</dbReference>
<gene>
    <name evidence="2" type="ORF">BBK82_45485</name>
</gene>
<accession>A0A1B2HWN7</accession>
<dbReference type="KEGG" id="led:BBK82_45485"/>
<organism evidence="2 3">
    <name type="scientific">Lentzea guizhouensis</name>
    <dbReference type="NCBI Taxonomy" id="1586287"/>
    <lineage>
        <taxon>Bacteria</taxon>
        <taxon>Bacillati</taxon>
        <taxon>Actinomycetota</taxon>
        <taxon>Actinomycetes</taxon>
        <taxon>Pseudonocardiales</taxon>
        <taxon>Pseudonocardiaceae</taxon>
        <taxon>Lentzea</taxon>
    </lineage>
</organism>
<dbReference type="InterPro" id="IPR025334">
    <property type="entry name" value="DUF4240"/>
</dbReference>
<keyword evidence="3" id="KW-1185">Reference proteome</keyword>
<feature type="domain" description="DUF4240" evidence="1">
    <location>
        <begin position="8"/>
        <end position="134"/>
    </location>
</feature>
<reference evidence="2 3" key="1">
    <citation type="submission" date="2016-07" db="EMBL/GenBank/DDBJ databases">
        <title>Complete genome sequence of the Lentzea guizhouensis DHS C013.</title>
        <authorList>
            <person name="Cao C."/>
        </authorList>
    </citation>
    <scope>NUCLEOTIDE SEQUENCE [LARGE SCALE GENOMIC DNA]</scope>
    <source>
        <strain evidence="2 3">DHS C013</strain>
    </source>
</reference>
<dbReference type="OrthoDB" id="6200718at2"/>
<proteinExistence type="predicted"/>
<dbReference type="Proteomes" id="UP000093053">
    <property type="component" value="Chromosome"/>
</dbReference>
<protein>
    <recommendedName>
        <fullName evidence="1">DUF4240 domain-containing protein</fullName>
    </recommendedName>
</protein>
<evidence type="ECO:0000313" key="3">
    <source>
        <dbReference type="Proteomes" id="UP000093053"/>
    </source>
</evidence>
<dbReference type="Pfam" id="PF14024">
    <property type="entry name" value="DUF4240"/>
    <property type="match status" value="1"/>
</dbReference>
<sequence length="182" mass="19697">MLLHVTPTAFWQLIADARAAVDDPSDCCAVVTATTARLAALPPAEIMSAQQVFWDLMAFSYSGDLWAAAYVINGGCSDDGFEYFRGWLLTQGEAAYTAAVTTPDTLAGLPAVIAAAESDEELECEAALGIAWDAHLTATGMRLPQDAFTVSYPEIRLDWHDDFDDDAGIERLLPRLTALYDD</sequence>
<name>A0A1B2HWN7_9PSEU</name>
<evidence type="ECO:0000259" key="1">
    <source>
        <dbReference type="Pfam" id="PF14024"/>
    </source>
</evidence>
<dbReference type="STRING" id="1586287.BBK82_45485"/>
<dbReference type="AlphaFoldDB" id="A0A1B2HWN7"/>